<feature type="compositionally biased region" description="Low complexity" evidence="11">
    <location>
        <begin position="1451"/>
        <end position="1463"/>
    </location>
</feature>
<feature type="compositionally biased region" description="Basic and acidic residues" evidence="11">
    <location>
        <begin position="1195"/>
        <end position="1205"/>
    </location>
</feature>
<dbReference type="InterPro" id="IPR002773">
    <property type="entry name" value="Deoxyhypusine_synthase"/>
</dbReference>
<dbReference type="GO" id="GO:0005739">
    <property type="term" value="C:mitochondrion"/>
    <property type="evidence" value="ECO:0007669"/>
    <property type="project" value="UniProtKB-SubCell"/>
</dbReference>
<feature type="compositionally biased region" description="Basic and acidic residues" evidence="11">
    <location>
        <begin position="1117"/>
        <end position="1127"/>
    </location>
</feature>
<gene>
    <name evidence="13" type="ORF">E3Q01_02611</name>
</gene>
<keyword evidence="9" id="KW-0520">NAD</keyword>
<feature type="compositionally biased region" description="Pro residues" evidence="11">
    <location>
        <begin position="460"/>
        <end position="476"/>
    </location>
</feature>
<protein>
    <recommendedName>
        <fullName evidence="7">deoxyhypusine synthase</fullName>
        <ecNumber evidence="7">2.5.1.46</ecNumber>
    </recommendedName>
</protein>
<feature type="region of interest" description="Disordered" evidence="11">
    <location>
        <begin position="384"/>
        <end position="440"/>
    </location>
</feature>
<organism evidence="13 14">
    <name type="scientific">Wallemia mellicola</name>
    <dbReference type="NCBI Taxonomy" id="1708541"/>
    <lineage>
        <taxon>Eukaryota</taxon>
        <taxon>Fungi</taxon>
        <taxon>Dikarya</taxon>
        <taxon>Basidiomycota</taxon>
        <taxon>Wallemiomycotina</taxon>
        <taxon>Wallemiomycetes</taxon>
        <taxon>Wallemiales</taxon>
        <taxon>Wallemiaceae</taxon>
        <taxon>Wallemia</taxon>
    </lineage>
</organism>
<comment type="function">
    <text evidence="3">Catalyzes the NAD-dependent oxidative cleavage of spermidine and the subsequent transfer of the butylamine moiety of spermidine to the epsilon-amino group of a specific lysine residue of the eIF-5A precursor protein to form the intermediate deoxyhypusine residue.</text>
</comment>
<dbReference type="Pfam" id="PF01916">
    <property type="entry name" value="DS"/>
    <property type="match status" value="1"/>
</dbReference>
<feature type="region of interest" description="Disordered" evidence="11">
    <location>
        <begin position="638"/>
        <end position="669"/>
    </location>
</feature>
<feature type="compositionally biased region" description="Basic and acidic residues" evidence="11">
    <location>
        <begin position="1153"/>
        <end position="1163"/>
    </location>
</feature>
<feature type="compositionally biased region" description="Low complexity" evidence="11">
    <location>
        <begin position="1757"/>
        <end position="1795"/>
    </location>
</feature>
<feature type="compositionally biased region" description="Low complexity" evidence="11">
    <location>
        <begin position="1692"/>
        <end position="1736"/>
    </location>
</feature>
<feature type="compositionally biased region" description="Basic and acidic residues" evidence="11">
    <location>
        <begin position="1250"/>
        <end position="1265"/>
    </location>
</feature>
<keyword evidence="10" id="KW-0386">Hypusine biosynthesis</keyword>
<evidence type="ECO:0000256" key="7">
    <source>
        <dbReference type="ARBA" id="ARBA00012683"/>
    </source>
</evidence>
<feature type="compositionally biased region" description="Polar residues" evidence="11">
    <location>
        <begin position="1524"/>
        <end position="1533"/>
    </location>
</feature>
<dbReference type="Proteomes" id="UP000310708">
    <property type="component" value="Unassembled WGS sequence"/>
</dbReference>
<feature type="region of interest" description="Disordered" evidence="11">
    <location>
        <begin position="456"/>
        <end position="533"/>
    </location>
</feature>
<feature type="compositionally biased region" description="Polar residues" evidence="11">
    <location>
        <begin position="1088"/>
        <end position="1097"/>
    </location>
</feature>
<dbReference type="Gene3D" id="3.40.910.10">
    <property type="entry name" value="Deoxyhypusine synthase"/>
    <property type="match status" value="1"/>
</dbReference>
<evidence type="ECO:0000313" key="14">
    <source>
        <dbReference type="Proteomes" id="UP000310708"/>
    </source>
</evidence>
<evidence type="ECO:0000256" key="11">
    <source>
        <dbReference type="SAM" id="MobiDB-lite"/>
    </source>
</evidence>
<dbReference type="InterPro" id="IPR036982">
    <property type="entry name" value="Deoxyhypusine_synthase_sf"/>
</dbReference>
<feature type="compositionally biased region" description="Basic and acidic residues" evidence="11">
    <location>
        <begin position="847"/>
        <end position="873"/>
    </location>
</feature>
<evidence type="ECO:0000256" key="3">
    <source>
        <dbReference type="ARBA" id="ARBA00002823"/>
    </source>
</evidence>
<feature type="compositionally biased region" description="Basic and acidic residues" evidence="11">
    <location>
        <begin position="982"/>
        <end position="1004"/>
    </location>
</feature>
<keyword evidence="8" id="KW-0808">Transferase</keyword>
<dbReference type="EC" id="2.5.1.46" evidence="7"/>
<dbReference type="InterPro" id="IPR029035">
    <property type="entry name" value="DHS-like_NAD/FAD-binding_dom"/>
</dbReference>
<feature type="compositionally biased region" description="Basic and acidic residues" evidence="11">
    <location>
        <begin position="390"/>
        <end position="413"/>
    </location>
</feature>
<comment type="cofactor">
    <cofactor evidence="2">
        <name>NAD(+)</name>
        <dbReference type="ChEBI" id="CHEBI:57540"/>
    </cofactor>
</comment>
<comment type="caution">
    <text evidence="13">The sequence shown here is derived from an EMBL/GenBank/DDBJ whole genome shotgun (WGS) entry which is preliminary data.</text>
</comment>
<dbReference type="FunFam" id="3.40.910.10:FF:000001">
    <property type="entry name" value="Probable deoxyhypusine synthase"/>
    <property type="match status" value="1"/>
</dbReference>
<dbReference type="GO" id="GO:0034038">
    <property type="term" value="F:deoxyhypusine synthase activity"/>
    <property type="evidence" value="ECO:0007669"/>
    <property type="project" value="UniProtKB-EC"/>
</dbReference>
<reference evidence="13 14" key="1">
    <citation type="submission" date="2019-03" db="EMBL/GenBank/DDBJ databases">
        <title>Sequencing 25 genomes of Wallemia mellicola.</title>
        <authorList>
            <person name="Gostincar C."/>
        </authorList>
    </citation>
    <scope>NUCLEOTIDE SEQUENCE [LARGE SCALE GENOMIC DNA]</scope>
    <source>
        <strain evidence="13 14">EXF-757</strain>
    </source>
</reference>
<dbReference type="PANTHER" id="PTHR11703">
    <property type="entry name" value="DEOXYHYPUSINE SYNTHASE"/>
    <property type="match status" value="1"/>
</dbReference>
<evidence type="ECO:0000256" key="10">
    <source>
        <dbReference type="ARBA" id="ARBA00023256"/>
    </source>
</evidence>
<feature type="region of interest" description="Disordered" evidence="11">
    <location>
        <begin position="685"/>
        <end position="873"/>
    </location>
</feature>
<comment type="catalytic activity">
    <reaction evidence="1">
        <text>[eIF5A protein]-L-lysine + spermidine = [eIF5A protein]-deoxyhypusine + propane-1,3-diamine</text>
        <dbReference type="Rhea" id="RHEA:33299"/>
        <dbReference type="Rhea" id="RHEA-COMP:10143"/>
        <dbReference type="Rhea" id="RHEA-COMP:10144"/>
        <dbReference type="ChEBI" id="CHEBI:29969"/>
        <dbReference type="ChEBI" id="CHEBI:57484"/>
        <dbReference type="ChEBI" id="CHEBI:57834"/>
        <dbReference type="ChEBI" id="CHEBI:82657"/>
        <dbReference type="EC" id="2.5.1.46"/>
    </reaction>
</comment>
<feature type="compositionally biased region" description="Polar residues" evidence="11">
    <location>
        <begin position="1796"/>
        <end position="1805"/>
    </location>
</feature>
<dbReference type="PANTHER" id="PTHR11703:SF0">
    <property type="entry name" value="DEOXYHYPUSINE SYNTHASE"/>
    <property type="match status" value="1"/>
</dbReference>
<feature type="compositionally biased region" description="Polar residues" evidence="11">
    <location>
        <begin position="659"/>
        <end position="669"/>
    </location>
</feature>
<dbReference type="Pfam" id="PF06047">
    <property type="entry name" value="Nkap_C"/>
    <property type="match status" value="1"/>
</dbReference>
<evidence type="ECO:0000259" key="12">
    <source>
        <dbReference type="Pfam" id="PF06047"/>
    </source>
</evidence>
<feature type="region of interest" description="Disordered" evidence="11">
    <location>
        <begin position="918"/>
        <end position="1827"/>
    </location>
</feature>
<evidence type="ECO:0000256" key="8">
    <source>
        <dbReference type="ARBA" id="ARBA00022679"/>
    </source>
</evidence>
<feature type="compositionally biased region" description="Polar residues" evidence="11">
    <location>
        <begin position="732"/>
        <end position="774"/>
    </location>
</feature>
<feature type="domain" description="NF-kappa-B-activating protein C-terminal" evidence="12">
    <location>
        <begin position="543"/>
        <end position="640"/>
    </location>
</feature>
<comment type="pathway">
    <text evidence="5">Protein modification; eIF5A hypusination.</text>
</comment>
<evidence type="ECO:0000256" key="5">
    <source>
        <dbReference type="ARBA" id="ARBA00005041"/>
    </source>
</evidence>
<feature type="compositionally biased region" description="Basic and acidic residues" evidence="11">
    <location>
        <begin position="1419"/>
        <end position="1435"/>
    </location>
</feature>
<evidence type="ECO:0000313" key="13">
    <source>
        <dbReference type="EMBL" id="TIC64621.1"/>
    </source>
</evidence>
<evidence type="ECO:0000256" key="1">
    <source>
        <dbReference type="ARBA" id="ARBA00000952"/>
    </source>
</evidence>
<accession>A0A4T0QI40</accession>
<comment type="similarity">
    <text evidence="6">Belongs to the deoxyhypusine synthase family.</text>
</comment>
<feature type="compositionally biased region" description="Basic and acidic residues" evidence="11">
    <location>
        <begin position="497"/>
        <end position="512"/>
    </location>
</feature>
<feature type="compositionally biased region" description="Low complexity" evidence="11">
    <location>
        <begin position="1600"/>
        <end position="1632"/>
    </location>
</feature>
<evidence type="ECO:0000256" key="9">
    <source>
        <dbReference type="ARBA" id="ARBA00023027"/>
    </source>
</evidence>
<feature type="compositionally biased region" description="Low complexity" evidence="11">
    <location>
        <begin position="1036"/>
        <end position="1057"/>
    </location>
</feature>
<name>A0A4T0QI40_9BASI</name>
<evidence type="ECO:0000256" key="6">
    <source>
        <dbReference type="ARBA" id="ARBA00009892"/>
    </source>
</evidence>
<proteinExistence type="inferred from homology"/>
<feature type="compositionally biased region" description="Basic residues" evidence="11">
    <location>
        <begin position="479"/>
        <end position="496"/>
    </location>
</feature>
<dbReference type="SUPFAM" id="SSF52467">
    <property type="entry name" value="DHS-like NAD/FAD-binding domain"/>
    <property type="match status" value="1"/>
</dbReference>
<dbReference type="GO" id="GO:0003682">
    <property type="term" value="F:chromatin binding"/>
    <property type="evidence" value="ECO:0007669"/>
    <property type="project" value="InterPro"/>
</dbReference>
<feature type="compositionally biased region" description="Low complexity" evidence="11">
    <location>
        <begin position="1653"/>
        <end position="1669"/>
    </location>
</feature>
<dbReference type="InterPro" id="IPR009269">
    <property type="entry name" value="NKAP_C"/>
</dbReference>
<feature type="compositionally biased region" description="Polar residues" evidence="11">
    <location>
        <begin position="705"/>
        <end position="714"/>
    </location>
</feature>
<sequence>MKSAPVPEGAKLVEGPDYEAEQSLQGLLSAYETIGFQATGLSRAIEVINKMKAWRLSDEPREEDDDTPEEERQNTKANIFLGYTSNLISSGLREIMLFLVKHNYVSALCTTAGGVEEDFIKCLGPGTFLPTGDGWNLDGADLRKKGMNRIGNLLVPNEAYCRFEDWVVPILDAMREEQDTEGTHWTPSKVIHRLGKEINDERSVYYWAYKNNIPVFCPALTDGSLGDMIYFHSYKNPGLNIDLVGDIRRLNDLSVRSKKAGIIILGGGVCKHQICNAMLFRNGADYAVYVNTGQEFDGSDAGARPDEAISWEADSYLTSKVAGKIDRKSSLKARVYLAITIRTHLAQYAGLEQRTTTLCDAMLKKERESIFMSYDQINKSDIVSESSGHSIDKTADEYDRRRSRREEDYNERRNRNRRSSHRYGNTRALVPPKFEGEPGSTRWIESRAEYRKNVKFSIWPPSPPGPTFASLSPPPKDTQKRRHKSGRERRHKHRRKHDDEQRRHERENEKTNDTALSTNEYANYDEDIGPAPLPEDLIKLRERDYGSDMLRGEGSAMAQYVQEGERIPRRGEIGLESNDIDKFEQAGYVMSGNRHKKMNEVRVRKENQVYSAEEKRKMLKQSAEERLKKENEIVASFRELRRASRNTPSKPYERPAVQATPTRQPSTAGLMNSVRSLVAKPFSWLTGSKNTPQDEENAQPIDSPWNKSTTQARTLQPPPRAQQRPHTFYNDLPSSFVKSNHLTIPGSNNRESQTLSASYTPRLASSYNGRSRSPFTPVRHLMPGSPTASPRRSLLGSGRNASPLVPRTRYRAPTIGRRSPAPDSSVRSILSAAEDDDGDFNPYAHSRTGDKRSSFIEATPDRPSKRRATDAKKMVYNREADEFMSLEEAQARKHVPPAPKNEAERILLALEKMRTPLTDARKSNPLSARAPLPASQQSHSPLPAVSVPVPNLTNSKAKNNKLAPVNKKTEAMISPYARSKSRREEERRQRERDMKTSKLQEKLPKVQRPKNKIAVPSDDEDEETSGESKKSASVDVSKTSSQASSSTPPVATTSAAKLFAPISKDEFKPGERGQSATERARSSLRARTMTSSRQHSSAARKPGRSEESGEVDEEEEERKRQEERDALKSVPVVNFNFGNQATQTEAPKLNFKLPDEKKDEEQKPSTPKPAAFSFGESTTPKVPPPSSNLFAGLNKDNEKKLEESKPAAPATLSFSFGAPKAEKSEKEKDEEEKSKKAAAEKPNPFALFEANKKTPSEKDSSDSDKAAPSFSFNKPAETPKPAFSFGGAPEKKEEEPKKEDKPAAATTPSFGGFSFSKPAEEEPKKAPTFGFGDVSRPVEEKKDVPPQPSLFDRLGGKPEEPKTQPSLFGKPAETPKKDTEAPKPAFGGFGGAFGSKPDEDKSKATSPFSFGGTPFGASKPEDKPAEGEKKEDEKVPTAGGFSFGKPDEQKSTIGSSGSGFTFGAPKPVENGTSPFAFGQAKPVEEKKETPAFGQPAKAADEKPAFSFGAAPAGDANAEKPKVSSPFTFGTPTAPSGAAEAPKPAFGQPPSEPTKPSFGFGTPAATSTGETSKPPFAFGGSQSTLFGGASAAASPSTENKPGFSFGAPSAGASADKTPFAFGAGSGSTSAPAAESKPSTFAFGSANAGTNSPSTFQFGSGAGATGTAFGGPKPDQGAGGDSMEESPTRPAEPAPLFGAPAAAPSPSPFGAAPASSGFTFGASQPAAPAAPAAPSPAFGFGGGNTGASNGAPSFGGFGAAPTAPSSANTTTPTSPFAFGAPNPSAAAPNPSTPQQQPGSPNLFNMGSGSPAPGTPNSSRPVKPLRRTRR</sequence>
<dbReference type="NCBIfam" id="TIGR00321">
    <property type="entry name" value="dhys"/>
    <property type="match status" value="1"/>
</dbReference>
<dbReference type="EMBL" id="SPRX01000031">
    <property type="protein sequence ID" value="TIC64621.1"/>
    <property type="molecule type" value="Genomic_DNA"/>
</dbReference>
<evidence type="ECO:0000256" key="2">
    <source>
        <dbReference type="ARBA" id="ARBA00001911"/>
    </source>
</evidence>
<comment type="subcellular location">
    <subcellularLocation>
        <location evidence="4">Mitochondrion</location>
    </subcellularLocation>
</comment>
<feature type="compositionally biased region" description="Basic and acidic residues" evidence="11">
    <location>
        <begin position="1289"/>
        <end position="1302"/>
    </location>
</feature>
<evidence type="ECO:0000256" key="4">
    <source>
        <dbReference type="ARBA" id="ARBA00004173"/>
    </source>
</evidence>
<feature type="compositionally biased region" description="Basic and acidic residues" evidence="11">
    <location>
        <begin position="1220"/>
        <end position="1239"/>
    </location>
</feature>
<feature type="compositionally biased region" description="Polar residues" evidence="11">
    <location>
        <begin position="1136"/>
        <end position="1145"/>
    </location>
</feature>